<feature type="compositionally biased region" description="Basic and acidic residues" evidence="1">
    <location>
        <begin position="27"/>
        <end position="43"/>
    </location>
</feature>
<evidence type="ECO:0000256" key="1">
    <source>
        <dbReference type="SAM" id="MobiDB-lite"/>
    </source>
</evidence>
<dbReference type="Proteomes" id="UP000676310">
    <property type="component" value="Unassembled WGS sequence"/>
</dbReference>
<feature type="compositionally biased region" description="Polar residues" evidence="1">
    <location>
        <begin position="275"/>
        <end position="288"/>
    </location>
</feature>
<dbReference type="EMBL" id="CAJRGZ010000019">
    <property type="protein sequence ID" value="CAG5165376.1"/>
    <property type="molecule type" value="Genomic_DNA"/>
</dbReference>
<feature type="region of interest" description="Disordered" evidence="1">
    <location>
        <begin position="275"/>
        <end position="295"/>
    </location>
</feature>
<keyword evidence="3" id="KW-1185">Reference proteome</keyword>
<evidence type="ECO:0000313" key="2">
    <source>
        <dbReference type="EMBL" id="CAG5165376.1"/>
    </source>
</evidence>
<accession>A0A8J2ICD8</accession>
<comment type="caution">
    <text evidence="2">The sequence shown here is derived from an EMBL/GenBank/DDBJ whole genome shotgun (WGS) entry which is preliminary data.</text>
</comment>
<dbReference type="OrthoDB" id="3694158at2759"/>
<dbReference type="AlphaFoldDB" id="A0A8J2ICD8"/>
<dbReference type="GeneID" id="67018712"/>
<name>A0A8J2ICD8_9PLEO</name>
<evidence type="ECO:0000313" key="3">
    <source>
        <dbReference type="Proteomes" id="UP000676310"/>
    </source>
</evidence>
<feature type="region of interest" description="Disordered" evidence="1">
    <location>
        <begin position="20"/>
        <end position="74"/>
    </location>
</feature>
<reference evidence="2" key="1">
    <citation type="submission" date="2021-05" db="EMBL/GenBank/DDBJ databases">
        <authorList>
            <person name="Stam R."/>
        </authorList>
    </citation>
    <scope>NUCLEOTIDE SEQUENCE</scope>
    <source>
        <strain evidence="2">CS162</strain>
    </source>
</reference>
<gene>
    <name evidence="2" type="ORF">ALTATR162_LOCUS6785</name>
</gene>
<dbReference type="RefSeq" id="XP_043170342.1">
    <property type="nucleotide sequence ID" value="XM_043314407.1"/>
</dbReference>
<feature type="compositionally biased region" description="Basic and acidic residues" evidence="1">
    <location>
        <begin position="56"/>
        <end position="67"/>
    </location>
</feature>
<sequence length="317" mass="36251">MTVEVANLAEELDSVLHDIHRRPVRRIPSEGKGKLKREKLERSAKRREKKKAQSPSRKESATQKDNKTQSVSPTTTAVPVRKFLSYGMSISSEINKKVQSAVSEVSRLTEEARAIMANIQQYRPRIRKMPVSKLATSQALNQTLGYAVQEVLHLTEEARTIMATIQQRKRHSSWRFIRRWGRDTTALPVGPGTSPTDLLTWARRNLRAWTLGIKYLKKEVNLVGTLIRQRKRSRRKSGISEPRIIRDQCLRVRRVRHHTINVVRHPSQSWVVRKTASNQGSGLSSMRQKITEKKRKRTELALTVESWLKGGGSYGPG</sequence>
<organism evidence="2 3">
    <name type="scientific">Alternaria atra</name>
    <dbReference type="NCBI Taxonomy" id="119953"/>
    <lineage>
        <taxon>Eukaryota</taxon>
        <taxon>Fungi</taxon>
        <taxon>Dikarya</taxon>
        <taxon>Ascomycota</taxon>
        <taxon>Pezizomycotina</taxon>
        <taxon>Dothideomycetes</taxon>
        <taxon>Pleosporomycetidae</taxon>
        <taxon>Pleosporales</taxon>
        <taxon>Pleosporineae</taxon>
        <taxon>Pleosporaceae</taxon>
        <taxon>Alternaria</taxon>
        <taxon>Alternaria sect. Ulocladioides</taxon>
    </lineage>
</organism>
<protein>
    <submittedName>
        <fullName evidence="2">Uncharacterized protein</fullName>
    </submittedName>
</protein>
<proteinExistence type="predicted"/>